<evidence type="ECO:0000256" key="9">
    <source>
        <dbReference type="ARBA" id="ARBA00023679"/>
    </source>
</evidence>
<dbReference type="PANTHER" id="PTHR42904">
    <property type="entry name" value="NUDIX HYDROLASE, NUDC SUBFAMILY"/>
    <property type="match status" value="1"/>
</dbReference>
<dbReference type="InterPro" id="IPR050241">
    <property type="entry name" value="NAD-cap_RNA_hydrolase_NudC"/>
</dbReference>
<evidence type="ECO:0000313" key="12">
    <source>
        <dbReference type="Proteomes" id="UP000199598"/>
    </source>
</evidence>
<dbReference type="PANTHER" id="PTHR42904:SF6">
    <property type="entry name" value="NAD-CAPPED RNA HYDROLASE NUDT12"/>
    <property type="match status" value="1"/>
</dbReference>
<dbReference type="Pfam" id="PF09297">
    <property type="entry name" value="Zn_ribbon_NUD"/>
    <property type="match status" value="1"/>
</dbReference>
<evidence type="ECO:0000256" key="1">
    <source>
        <dbReference type="ARBA" id="ARBA00001946"/>
    </source>
</evidence>
<accession>A0A1I3VRN7</accession>
<keyword evidence="7" id="KW-0460">Magnesium</keyword>
<dbReference type="InterPro" id="IPR015376">
    <property type="entry name" value="Znr_NADH_PPase"/>
</dbReference>
<evidence type="ECO:0000256" key="5">
    <source>
        <dbReference type="ARBA" id="ARBA00022723"/>
    </source>
</evidence>
<comment type="catalytic activity">
    <reaction evidence="9">
        <text>a 5'-end NAD(+)-phospho-ribonucleoside in mRNA + H2O = a 5'-end phospho-adenosine-phospho-ribonucleoside in mRNA + beta-nicotinamide D-ribonucleotide + 2 H(+)</text>
        <dbReference type="Rhea" id="RHEA:60876"/>
        <dbReference type="Rhea" id="RHEA-COMP:15698"/>
        <dbReference type="Rhea" id="RHEA-COMP:15719"/>
        <dbReference type="ChEBI" id="CHEBI:14649"/>
        <dbReference type="ChEBI" id="CHEBI:15377"/>
        <dbReference type="ChEBI" id="CHEBI:15378"/>
        <dbReference type="ChEBI" id="CHEBI:144029"/>
        <dbReference type="ChEBI" id="CHEBI:144051"/>
    </reaction>
    <physiologicalReaction direction="left-to-right" evidence="9">
        <dbReference type="Rhea" id="RHEA:60877"/>
    </physiologicalReaction>
</comment>
<keyword evidence="6" id="KW-0378">Hydrolase</keyword>
<evidence type="ECO:0000259" key="10">
    <source>
        <dbReference type="PROSITE" id="PS51462"/>
    </source>
</evidence>
<dbReference type="InterPro" id="IPR049734">
    <property type="entry name" value="NudC-like_C"/>
</dbReference>
<dbReference type="PROSITE" id="PS51462">
    <property type="entry name" value="NUDIX"/>
    <property type="match status" value="1"/>
</dbReference>
<dbReference type="Gene3D" id="3.90.79.10">
    <property type="entry name" value="Nucleoside Triphosphate Pyrophosphohydrolase"/>
    <property type="match status" value="1"/>
</dbReference>
<evidence type="ECO:0000256" key="7">
    <source>
        <dbReference type="ARBA" id="ARBA00022842"/>
    </source>
</evidence>
<dbReference type="RefSeq" id="WP_093516559.1">
    <property type="nucleotide sequence ID" value="NZ_FOSK01000001.1"/>
</dbReference>
<gene>
    <name evidence="11" type="ORF">SAMN04488518_101573</name>
</gene>
<dbReference type="InterPro" id="IPR015375">
    <property type="entry name" value="NADH_PPase-like_N"/>
</dbReference>
<comment type="caution">
    <text evidence="11">The sequence shown here is derived from an EMBL/GenBank/DDBJ whole genome shotgun (WGS) entry which is preliminary data.</text>
</comment>
<evidence type="ECO:0000256" key="3">
    <source>
        <dbReference type="ARBA" id="ARBA00009595"/>
    </source>
</evidence>
<keyword evidence="8" id="KW-0520">NAD</keyword>
<dbReference type="EC" id="3.6.1.22" evidence="4"/>
<feature type="domain" description="Nudix hydrolase" evidence="10">
    <location>
        <begin position="183"/>
        <end position="308"/>
    </location>
</feature>
<organism evidence="11 12">
    <name type="scientific">Pseudovibrio ascidiaceicola</name>
    <dbReference type="NCBI Taxonomy" id="285279"/>
    <lineage>
        <taxon>Bacteria</taxon>
        <taxon>Pseudomonadati</taxon>
        <taxon>Pseudomonadota</taxon>
        <taxon>Alphaproteobacteria</taxon>
        <taxon>Hyphomicrobiales</taxon>
        <taxon>Stappiaceae</taxon>
        <taxon>Pseudovibrio</taxon>
    </lineage>
</organism>
<dbReference type="InterPro" id="IPR020084">
    <property type="entry name" value="NUDIX_hydrolase_CS"/>
</dbReference>
<comment type="similarity">
    <text evidence="3">Belongs to the Nudix hydrolase family. NudC subfamily.</text>
</comment>
<dbReference type="EMBL" id="FOSK01000001">
    <property type="protein sequence ID" value="SFJ97809.1"/>
    <property type="molecule type" value="Genomic_DNA"/>
</dbReference>
<dbReference type="PROSITE" id="PS00893">
    <property type="entry name" value="NUDIX_BOX"/>
    <property type="match status" value="1"/>
</dbReference>
<evidence type="ECO:0000256" key="4">
    <source>
        <dbReference type="ARBA" id="ARBA00012381"/>
    </source>
</evidence>
<dbReference type="InterPro" id="IPR015797">
    <property type="entry name" value="NUDIX_hydrolase-like_dom_sf"/>
</dbReference>
<name>A0A1I3VRN7_9HYPH</name>
<dbReference type="Proteomes" id="UP000199598">
    <property type="component" value="Unassembled WGS sequence"/>
</dbReference>
<dbReference type="Gene3D" id="3.90.79.20">
    <property type="match status" value="1"/>
</dbReference>
<comment type="cofactor">
    <cofactor evidence="1">
        <name>Mg(2+)</name>
        <dbReference type="ChEBI" id="CHEBI:18420"/>
    </cofactor>
</comment>
<evidence type="ECO:0000256" key="2">
    <source>
        <dbReference type="ARBA" id="ARBA00001947"/>
    </source>
</evidence>
<comment type="cofactor">
    <cofactor evidence="2">
        <name>Zn(2+)</name>
        <dbReference type="ChEBI" id="CHEBI:29105"/>
    </cofactor>
</comment>
<dbReference type="InterPro" id="IPR000086">
    <property type="entry name" value="NUDIX_hydrolase_dom"/>
</dbReference>
<dbReference type="NCBIfam" id="NF001299">
    <property type="entry name" value="PRK00241.1"/>
    <property type="match status" value="1"/>
</dbReference>
<keyword evidence="5" id="KW-0479">Metal-binding</keyword>
<evidence type="ECO:0000256" key="6">
    <source>
        <dbReference type="ARBA" id="ARBA00022801"/>
    </source>
</evidence>
<dbReference type="SUPFAM" id="SSF55811">
    <property type="entry name" value="Nudix"/>
    <property type="match status" value="1"/>
</dbReference>
<dbReference type="Pfam" id="PF00293">
    <property type="entry name" value="NUDIX"/>
    <property type="match status" value="1"/>
</dbReference>
<sequence length="321" mass="35846">MLADTAEVYDASAALCYSANSLNRCGEKRKDTEWVNSLEASPDARFLIQANDAFIFNKEVTHEPLIHPVETLKSLNVTDATTIFLGIDETDGNRPYFGVRYTADAETLDEELEKLGTFAAYGLRGIAIKRAASQRVLGMMAQAASLGRWHSTHKMCSQCGQPTKLAESGYRRDCPSCSAQHFPRTDPAVIMLITHGDKCLMGRPYHLMENVYTTLAGFVEPGETFEDAVRREVFEEAGVKVGKVEYVASQPWPFPSNIMIGFHGEALTTDLNIDYEEMEDCQWFSKEETLKMLQGEAESGLICPPDISIAHHLIKKYIEEK</sequence>
<dbReference type="Pfam" id="PF09296">
    <property type="entry name" value="NUDIX-like"/>
    <property type="match status" value="1"/>
</dbReference>
<proteinExistence type="inferred from homology"/>
<evidence type="ECO:0000256" key="8">
    <source>
        <dbReference type="ARBA" id="ARBA00023027"/>
    </source>
</evidence>
<protein>
    <recommendedName>
        <fullName evidence="4">NAD(+) diphosphatase</fullName>
        <ecNumber evidence="4">3.6.1.22</ecNumber>
    </recommendedName>
</protein>
<dbReference type="CDD" id="cd03429">
    <property type="entry name" value="NUDIX_NADH_pyrophosphatase_Nudt13"/>
    <property type="match status" value="1"/>
</dbReference>
<reference evidence="11 12" key="1">
    <citation type="submission" date="2016-10" db="EMBL/GenBank/DDBJ databases">
        <authorList>
            <person name="Varghese N."/>
            <person name="Submissions S."/>
        </authorList>
    </citation>
    <scope>NUCLEOTIDE SEQUENCE [LARGE SCALE GENOMIC DNA]</scope>
    <source>
        <strain evidence="11 12">DSM 16392</strain>
    </source>
</reference>
<keyword evidence="12" id="KW-1185">Reference proteome</keyword>
<evidence type="ECO:0000313" key="11">
    <source>
        <dbReference type="EMBL" id="SFJ97809.1"/>
    </source>
</evidence>